<dbReference type="OrthoDB" id="286811at2759"/>
<dbReference type="PANTHER" id="PTHR12653:SF0">
    <property type="entry name" value="NADH DEHYDROGENASE [UBIQUINONE] 1 ALPHA SUBCOMPLEX SUBUNIT 5"/>
    <property type="match status" value="1"/>
</dbReference>
<evidence type="ECO:0000256" key="8">
    <source>
        <dbReference type="ARBA" id="ARBA00023136"/>
    </source>
</evidence>
<evidence type="ECO:0000256" key="5">
    <source>
        <dbReference type="ARBA" id="ARBA00022792"/>
    </source>
</evidence>
<dbReference type="Proteomes" id="UP000037460">
    <property type="component" value="Unassembled WGS sequence"/>
</dbReference>
<keyword evidence="8" id="KW-0472">Membrane</keyword>
<dbReference type="GO" id="GO:0022904">
    <property type="term" value="P:respiratory electron transport chain"/>
    <property type="evidence" value="ECO:0007669"/>
    <property type="project" value="InterPro"/>
</dbReference>
<evidence type="ECO:0000256" key="6">
    <source>
        <dbReference type="ARBA" id="ARBA00022982"/>
    </source>
</evidence>
<evidence type="ECO:0000256" key="1">
    <source>
        <dbReference type="ARBA" id="ARBA00004443"/>
    </source>
</evidence>
<dbReference type="PANTHER" id="PTHR12653">
    <property type="entry name" value="NADH-UBIQUINONE OXIDOREDUCTASE 13 KD-B SUBUNIT"/>
    <property type="match status" value="1"/>
</dbReference>
<evidence type="ECO:0000313" key="10">
    <source>
        <dbReference type="Proteomes" id="UP000037460"/>
    </source>
</evidence>
<protein>
    <submittedName>
        <fullName evidence="9">Putative NADH dehydrogenase</fullName>
    </submittedName>
</protein>
<dbReference type="AlphaFoldDB" id="A0A0M0JYN0"/>
<sequence>MLARIATRVAARQLPPALFVRQKTTTGIVGLEVVPDAKPVLLGLYAKTLSMLEGVPAEAQYRKVVTDYTKARMAVLESTDDIPTIESKIDGGQVEQLIEQAKDELSLIPKLIAARAFDPYNGSPAEDILTDLKRRGVALQRYDIPMRPSQDYPVETAIELELPAVPEPPKKA</sequence>
<keyword evidence="5" id="KW-0999">Mitochondrion inner membrane</keyword>
<keyword evidence="10" id="KW-1185">Reference proteome</keyword>
<dbReference type="EMBL" id="JWZX01001963">
    <property type="protein sequence ID" value="KOO31665.1"/>
    <property type="molecule type" value="Genomic_DNA"/>
</dbReference>
<keyword evidence="7" id="KW-0496">Mitochondrion</keyword>
<evidence type="ECO:0000256" key="7">
    <source>
        <dbReference type="ARBA" id="ARBA00023128"/>
    </source>
</evidence>
<evidence type="ECO:0000256" key="3">
    <source>
        <dbReference type="ARBA" id="ARBA00022448"/>
    </source>
</evidence>
<keyword evidence="6" id="KW-0249">Electron transport</keyword>
<dbReference type="InterPro" id="IPR006806">
    <property type="entry name" value="NDUFA5"/>
</dbReference>
<comment type="subcellular location">
    <subcellularLocation>
        <location evidence="1">Mitochondrion inner membrane</location>
        <topology evidence="1">Peripheral membrane protein</topology>
        <orientation evidence="1">Matrix side</orientation>
    </subcellularLocation>
</comment>
<gene>
    <name evidence="9" type="ORF">Ctob_008929</name>
</gene>
<accession>A0A0M0JYN0</accession>
<evidence type="ECO:0000256" key="2">
    <source>
        <dbReference type="ARBA" id="ARBA00010261"/>
    </source>
</evidence>
<evidence type="ECO:0000256" key="4">
    <source>
        <dbReference type="ARBA" id="ARBA00022660"/>
    </source>
</evidence>
<name>A0A0M0JYN0_9EUKA</name>
<comment type="caution">
    <text evidence="9">The sequence shown here is derived from an EMBL/GenBank/DDBJ whole genome shotgun (WGS) entry which is preliminary data.</text>
</comment>
<proteinExistence type="inferred from homology"/>
<evidence type="ECO:0000313" key="9">
    <source>
        <dbReference type="EMBL" id="KOO31665.1"/>
    </source>
</evidence>
<reference evidence="10" key="1">
    <citation type="journal article" date="2015" name="PLoS Genet.">
        <title>Genome Sequence and Transcriptome Analyses of Chrysochromulina tobin: Metabolic Tools for Enhanced Algal Fitness in the Prominent Order Prymnesiales (Haptophyceae).</title>
        <authorList>
            <person name="Hovde B.T."/>
            <person name="Deodato C.R."/>
            <person name="Hunsperger H.M."/>
            <person name="Ryken S.A."/>
            <person name="Yost W."/>
            <person name="Jha R.K."/>
            <person name="Patterson J."/>
            <person name="Monnat R.J. Jr."/>
            <person name="Barlow S.B."/>
            <person name="Starkenburg S.R."/>
            <person name="Cattolico R.A."/>
        </authorList>
    </citation>
    <scope>NUCLEOTIDE SEQUENCE</scope>
    <source>
        <strain evidence="10">CCMP291</strain>
    </source>
</reference>
<keyword evidence="3" id="KW-0813">Transport</keyword>
<dbReference type="GO" id="GO:0005743">
    <property type="term" value="C:mitochondrial inner membrane"/>
    <property type="evidence" value="ECO:0007669"/>
    <property type="project" value="UniProtKB-SubCell"/>
</dbReference>
<dbReference type="Pfam" id="PF04716">
    <property type="entry name" value="ETC_C1_NDUFA5"/>
    <property type="match status" value="1"/>
</dbReference>
<comment type="similarity">
    <text evidence="2">Belongs to the complex I NDUFA5 subunit family.</text>
</comment>
<organism evidence="9 10">
    <name type="scientific">Chrysochromulina tobinii</name>
    <dbReference type="NCBI Taxonomy" id="1460289"/>
    <lineage>
        <taxon>Eukaryota</taxon>
        <taxon>Haptista</taxon>
        <taxon>Haptophyta</taxon>
        <taxon>Prymnesiophyceae</taxon>
        <taxon>Prymnesiales</taxon>
        <taxon>Chrysochromulinaceae</taxon>
        <taxon>Chrysochromulina</taxon>
    </lineage>
</organism>
<keyword evidence="4" id="KW-0679">Respiratory chain</keyword>